<keyword evidence="7" id="KW-1185">Reference proteome</keyword>
<dbReference type="SUPFAM" id="SSF52540">
    <property type="entry name" value="P-loop containing nucleoside triphosphate hydrolases"/>
    <property type="match status" value="1"/>
</dbReference>
<reference evidence="6 7" key="1">
    <citation type="submission" date="2014-04" db="EMBL/GenBank/DDBJ databases">
        <authorList>
            <consortium name="DOE Joint Genome Institute"/>
            <person name="Kuo A."/>
            <person name="Ruytinx J."/>
            <person name="Rineau F."/>
            <person name="Colpaert J."/>
            <person name="Kohler A."/>
            <person name="Nagy L.G."/>
            <person name="Floudas D."/>
            <person name="Copeland A."/>
            <person name="Barry K.W."/>
            <person name="Cichocki N."/>
            <person name="Veneault-Fourrey C."/>
            <person name="LaButti K."/>
            <person name="Lindquist E.A."/>
            <person name="Lipzen A."/>
            <person name="Lundell T."/>
            <person name="Morin E."/>
            <person name="Murat C."/>
            <person name="Sun H."/>
            <person name="Tunlid A."/>
            <person name="Henrissat B."/>
            <person name="Grigoriev I.V."/>
            <person name="Hibbett D.S."/>
            <person name="Martin F."/>
            <person name="Nordberg H.P."/>
            <person name="Cantor M.N."/>
            <person name="Hua S.X."/>
        </authorList>
    </citation>
    <scope>NUCLEOTIDE SEQUENCE [LARGE SCALE GENOMIC DNA]</scope>
    <source>
        <strain evidence="6 7">UH-Slu-Lm8-n1</strain>
    </source>
</reference>
<dbReference type="InterPro" id="IPR005225">
    <property type="entry name" value="Small_GTP-bd"/>
</dbReference>
<keyword evidence="4" id="KW-0472">Membrane</keyword>
<keyword evidence="2" id="KW-0547">Nucleotide-binding</keyword>
<organism evidence="6 7">
    <name type="scientific">Suillus luteus UH-Slu-Lm8-n1</name>
    <dbReference type="NCBI Taxonomy" id="930992"/>
    <lineage>
        <taxon>Eukaryota</taxon>
        <taxon>Fungi</taxon>
        <taxon>Dikarya</taxon>
        <taxon>Basidiomycota</taxon>
        <taxon>Agaricomycotina</taxon>
        <taxon>Agaricomycetes</taxon>
        <taxon>Agaricomycetidae</taxon>
        <taxon>Boletales</taxon>
        <taxon>Suillineae</taxon>
        <taxon>Suillaceae</taxon>
        <taxon>Suillus</taxon>
    </lineage>
</organism>
<dbReference type="OrthoDB" id="9989112at2759"/>
<evidence type="ECO:0000256" key="5">
    <source>
        <dbReference type="SAM" id="MobiDB-lite"/>
    </source>
</evidence>
<dbReference type="SMART" id="SM00173">
    <property type="entry name" value="RAS"/>
    <property type="match status" value="1"/>
</dbReference>
<dbReference type="Gene3D" id="3.40.50.300">
    <property type="entry name" value="P-loop containing nucleotide triphosphate hydrolases"/>
    <property type="match status" value="1"/>
</dbReference>
<feature type="region of interest" description="Disordered" evidence="5">
    <location>
        <begin position="202"/>
        <end position="231"/>
    </location>
</feature>
<dbReference type="SMART" id="SM00175">
    <property type="entry name" value="RAB"/>
    <property type="match status" value="1"/>
</dbReference>
<evidence type="ECO:0000313" key="7">
    <source>
        <dbReference type="Proteomes" id="UP000054485"/>
    </source>
</evidence>
<dbReference type="SMART" id="SM00174">
    <property type="entry name" value="RHO"/>
    <property type="match status" value="1"/>
</dbReference>
<dbReference type="AlphaFoldDB" id="A0A0C9ZN75"/>
<evidence type="ECO:0000256" key="3">
    <source>
        <dbReference type="ARBA" id="ARBA00023134"/>
    </source>
</evidence>
<dbReference type="GO" id="GO:0005525">
    <property type="term" value="F:GTP binding"/>
    <property type="evidence" value="ECO:0007669"/>
    <property type="project" value="UniProtKB-KW"/>
</dbReference>
<dbReference type="PROSITE" id="PS51417">
    <property type="entry name" value="ARF"/>
    <property type="match status" value="1"/>
</dbReference>
<dbReference type="SMART" id="SM00176">
    <property type="entry name" value="RAN"/>
    <property type="match status" value="1"/>
</dbReference>
<dbReference type="GO" id="GO:0003924">
    <property type="term" value="F:GTPase activity"/>
    <property type="evidence" value="ECO:0007669"/>
    <property type="project" value="InterPro"/>
</dbReference>
<accession>A0A0C9ZN75</accession>
<reference evidence="7" key="2">
    <citation type="submission" date="2015-01" db="EMBL/GenBank/DDBJ databases">
        <title>Evolutionary Origins and Diversification of the Mycorrhizal Mutualists.</title>
        <authorList>
            <consortium name="DOE Joint Genome Institute"/>
            <consortium name="Mycorrhizal Genomics Consortium"/>
            <person name="Kohler A."/>
            <person name="Kuo A."/>
            <person name="Nagy L.G."/>
            <person name="Floudas D."/>
            <person name="Copeland A."/>
            <person name="Barry K.W."/>
            <person name="Cichocki N."/>
            <person name="Veneault-Fourrey C."/>
            <person name="LaButti K."/>
            <person name="Lindquist E.A."/>
            <person name="Lipzen A."/>
            <person name="Lundell T."/>
            <person name="Morin E."/>
            <person name="Murat C."/>
            <person name="Riley R."/>
            <person name="Ohm R."/>
            <person name="Sun H."/>
            <person name="Tunlid A."/>
            <person name="Henrissat B."/>
            <person name="Grigoriev I.V."/>
            <person name="Hibbett D.S."/>
            <person name="Martin F."/>
        </authorList>
    </citation>
    <scope>NUCLEOTIDE SEQUENCE [LARGE SCALE GENOMIC DNA]</scope>
    <source>
        <strain evidence="7">UH-Slu-Lm8-n1</strain>
    </source>
</reference>
<dbReference type="PANTHER" id="PTHR47977">
    <property type="entry name" value="RAS-RELATED PROTEIN RAB"/>
    <property type="match status" value="1"/>
</dbReference>
<keyword evidence="3" id="KW-0342">GTP-binding</keyword>
<sequence length="231" mass="25166">MPPTDLMKKSSTATTANSPVNVKLLLIGNASVGKSSLLLRFSDEQWLPEDEASATIGVDFRVHKMEVNGRKVKLSIWDTAGQERFRTITSSYYRGAQGIILVYDVANRETFEALPKWFSEIDTYVSITVPKIIVGNKVDKENSRQVSTNEGSAFASRQNALFVEASAKTAIGVREVFEELVARILETPELWAPVAPEAGVSFGKRGEEDGMPGTIDVGRDTSAQDDGSCGC</sequence>
<gene>
    <name evidence="6" type="ORF">CY34DRAFT_808750</name>
</gene>
<dbReference type="PROSITE" id="PS51419">
    <property type="entry name" value="RAB"/>
    <property type="match status" value="1"/>
</dbReference>
<dbReference type="PRINTS" id="PR00449">
    <property type="entry name" value="RASTRNSFRMNG"/>
</dbReference>
<dbReference type="FunFam" id="3.40.50.300:FF:000586">
    <property type="entry name" value="Rab family GTPase"/>
    <property type="match status" value="1"/>
</dbReference>
<dbReference type="InterPro" id="IPR001806">
    <property type="entry name" value="Small_GTPase"/>
</dbReference>
<dbReference type="EMBL" id="KN835362">
    <property type="protein sequence ID" value="KIK39040.1"/>
    <property type="molecule type" value="Genomic_DNA"/>
</dbReference>
<dbReference type="Pfam" id="PF00071">
    <property type="entry name" value="Ras"/>
    <property type="match status" value="1"/>
</dbReference>
<dbReference type="HOGENOM" id="CLU_041217_10_7_1"/>
<dbReference type="STRING" id="930992.A0A0C9ZN75"/>
<dbReference type="PROSITE" id="PS51420">
    <property type="entry name" value="RHO"/>
    <property type="match status" value="1"/>
</dbReference>
<dbReference type="Proteomes" id="UP000054485">
    <property type="component" value="Unassembled WGS sequence"/>
</dbReference>
<comment type="subcellular location">
    <subcellularLocation>
        <location evidence="1">Endomembrane system</location>
    </subcellularLocation>
</comment>
<dbReference type="GO" id="GO:0012505">
    <property type="term" value="C:endomembrane system"/>
    <property type="evidence" value="ECO:0007669"/>
    <property type="project" value="UniProtKB-SubCell"/>
</dbReference>
<evidence type="ECO:0000256" key="1">
    <source>
        <dbReference type="ARBA" id="ARBA00004308"/>
    </source>
</evidence>
<evidence type="ECO:0000256" key="4">
    <source>
        <dbReference type="ARBA" id="ARBA00023136"/>
    </source>
</evidence>
<evidence type="ECO:0008006" key="8">
    <source>
        <dbReference type="Google" id="ProtNLM"/>
    </source>
</evidence>
<dbReference type="InParanoid" id="A0A0C9ZN75"/>
<name>A0A0C9ZN75_9AGAM</name>
<proteinExistence type="predicted"/>
<protein>
    <recommendedName>
        <fullName evidence="8">Ras-domain-containing protein</fullName>
    </recommendedName>
</protein>
<dbReference type="InterPro" id="IPR027417">
    <property type="entry name" value="P-loop_NTPase"/>
</dbReference>
<dbReference type="NCBIfam" id="TIGR00231">
    <property type="entry name" value="small_GTP"/>
    <property type="match status" value="1"/>
</dbReference>
<dbReference type="PROSITE" id="PS51421">
    <property type="entry name" value="RAS"/>
    <property type="match status" value="1"/>
</dbReference>
<evidence type="ECO:0000256" key="2">
    <source>
        <dbReference type="ARBA" id="ARBA00022741"/>
    </source>
</evidence>
<evidence type="ECO:0000313" key="6">
    <source>
        <dbReference type="EMBL" id="KIK39040.1"/>
    </source>
</evidence>
<dbReference type="InterPro" id="IPR050227">
    <property type="entry name" value="Rab"/>
</dbReference>